<keyword evidence="4" id="KW-1185">Reference proteome</keyword>
<dbReference type="PANTHER" id="PTHR43767:SF1">
    <property type="entry name" value="NONRIBOSOMAL PEPTIDE SYNTHASE PES1 (EUROFUNG)-RELATED"/>
    <property type="match status" value="1"/>
</dbReference>
<dbReference type="Proteomes" id="UP000494363">
    <property type="component" value="Unassembled WGS sequence"/>
</dbReference>
<dbReference type="GO" id="GO:0004467">
    <property type="term" value="F:long-chain fatty acid-CoA ligase activity"/>
    <property type="evidence" value="ECO:0007669"/>
    <property type="project" value="UniProtKB-EC"/>
</dbReference>
<dbReference type="PANTHER" id="PTHR43767">
    <property type="entry name" value="LONG-CHAIN-FATTY-ACID--COA LIGASE"/>
    <property type="match status" value="1"/>
</dbReference>
<dbReference type="RefSeq" id="WP_175224027.1">
    <property type="nucleotide sequence ID" value="NZ_CADIKH010000001.1"/>
</dbReference>
<dbReference type="InterPro" id="IPR000873">
    <property type="entry name" value="AMP-dep_synth/lig_dom"/>
</dbReference>
<reference evidence="3 4" key="1">
    <citation type="submission" date="2020-04" db="EMBL/GenBank/DDBJ databases">
        <authorList>
            <person name="De Canck E."/>
        </authorList>
    </citation>
    <scope>NUCLEOTIDE SEQUENCE [LARGE SCALE GENOMIC DNA]</scope>
    <source>
        <strain evidence="3 4">LMG 29542</strain>
    </source>
</reference>
<dbReference type="InterPro" id="IPR042099">
    <property type="entry name" value="ANL_N_sf"/>
</dbReference>
<dbReference type="EC" id="6.2.1.3" evidence="3"/>
<evidence type="ECO:0000259" key="1">
    <source>
        <dbReference type="Pfam" id="PF00501"/>
    </source>
</evidence>
<protein>
    <submittedName>
        <fullName evidence="3">Long-chain-fatty-acid--CoA ligase</fullName>
        <ecNumber evidence="3">6.2.1.3</ecNumber>
    </submittedName>
</protein>
<keyword evidence="3" id="KW-0436">Ligase</keyword>
<dbReference type="EMBL" id="CADIKH010000001">
    <property type="protein sequence ID" value="CAB3745817.1"/>
    <property type="molecule type" value="Genomic_DNA"/>
</dbReference>
<evidence type="ECO:0000259" key="2">
    <source>
        <dbReference type="Pfam" id="PF13193"/>
    </source>
</evidence>
<dbReference type="Pfam" id="PF13193">
    <property type="entry name" value="AMP-binding_C"/>
    <property type="match status" value="1"/>
</dbReference>
<sequence length="523" mass="56649">MNQAIRNIPSAHSTTDPGVIGALFAHAHTFPQAPALAQGGQSLSFAEVAAQVRSLSRGLCAFGVQPGDRVVLQVGNSIPGALLLLSTMAIGAIAVPLYTGLQAPELESMLTRLRPAAWFGYDTLYPLIDRIGASLVAPDARFVIDAEPHSGAHRSWQELLTAPASEASDAPAWSGDAHAPALLAVTSGTTGEPKLVAHSQHSLMNASDPKRGMLPPAPRAILVPTPLYFCPGVVFLACTIATGHLLVFPDCRDFDAAAYLDAIERYRCAFLKTSSFGIYEMIKAQRAKPRMVDSLQVCLIAGDVAQDSLYDEFEQTFHCPLHNFLGMTESAGYTRPGTRRDTLLINDHCAMLVDDAGKPVSRGQPGELIVRGDDIFLGYWQAPGVIDDPKIDGWFRTGDILWMDDNDELHYVSRKKLLLIRDGENISPVEVEATLRRHPAIEDAAVAGVPDRQLGQRVIAFVVPGGAIPFSADAVLRDLSSELSDFKVPEMLVVVERIPRTPLRKLDRRAIDKMALHHSLPAQ</sequence>
<evidence type="ECO:0000313" key="4">
    <source>
        <dbReference type="Proteomes" id="UP000494363"/>
    </source>
</evidence>
<dbReference type="AlphaFoldDB" id="A0A6J5CXC7"/>
<dbReference type="Gene3D" id="3.40.50.12780">
    <property type="entry name" value="N-terminal domain of ligase-like"/>
    <property type="match status" value="1"/>
</dbReference>
<accession>A0A6J5CXC7</accession>
<proteinExistence type="predicted"/>
<name>A0A6J5CXC7_9BURK</name>
<evidence type="ECO:0000313" key="3">
    <source>
        <dbReference type="EMBL" id="CAB3745817.1"/>
    </source>
</evidence>
<dbReference type="InterPro" id="IPR025110">
    <property type="entry name" value="AMP-bd_C"/>
</dbReference>
<dbReference type="InterPro" id="IPR050237">
    <property type="entry name" value="ATP-dep_AMP-bd_enzyme"/>
</dbReference>
<organism evidence="3 4">
    <name type="scientific">Paraburkholderia humisilvae</name>
    <dbReference type="NCBI Taxonomy" id="627669"/>
    <lineage>
        <taxon>Bacteria</taxon>
        <taxon>Pseudomonadati</taxon>
        <taxon>Pseudomonadota</taxon>
        <taxon>Betaproteobacteria</taxon>
        <taxon>Burkholderiales</taxon>
        <taxon>Burkholderiaceae</taxon>
        <taxon>Paraburkholderia</taxon>
    </lineage>
</organism>
<gene>
    <name evidence="3" type="primary">lcfB_1</name>
    <name evidence="3" type="ORF">LMG29542_00051</name>
</gene>
<dbReference type="Pfam" id="PF00501">
    <property type="entry name" value="AMP-binding"/>
    <property type="match status" value="1"/>
</dbReference>
<feature type="domain" description="AMP-binding enzyme C-terminal" evidence="2">
    <location>
        <begin position="430"/>
        <end position="503"/>
    </location>
</feature>
<dbReference type="SUPFAM" id="SSF56801">
    <property type="entry name" value="Acetyl-CoA synthetase-like"/>
    <property type="match status" value="1"/>
</dbReference>
<dbReference type="Gene3D" id="3.30.300.30">
    <property type="match status" value="1"/>
</dbReference>
<feature type="domain" description="AMP-dependent synthetase/ligase" evidence="1">
    <location>
        <begin position="24"/>
        <end position="380"/>
    </location>
</feature>
<dbReference type="InterPro" id="IPR045851">
    <property type="entry name" value="AMP-bd_C_sf"/>
</dbReference>